<feature type="compositionally biased region" description="Basic residues" evidence="4">
    <location>
        <begin position="1"/>
        <end position="14"/>
    </location>
</feature>
<evidence type="ECO:0000256" key="4">
    <source>
        <dbReference type="SAM" id="MobiDB-lite"/>
    </source>
</evidence>
<dbReference type="Proteomes" id="UP000676079">
    <property type="component" value="Chromosome"/>
</dbReference>
<dbReference type="Gene3D" id="3.40.190.10">
    <property type="entry name" value="Periplasmic binding protein-like II"/>
    <property type="match status" value="1"/>
</dbReference>
<proteinExistence type="inferred from homology"/>
<evidence type="ECO:0000313" key="6">
    <source>
        <dbReference type="EMBL" id="QUX20705.1"/>
    </source>
</evidence>
<dbReference type="PIRSF" id="PIRSF002741">
    <property type="entry name" value="MppA"/>
    <property type="match status" value="1"/>
</dbReference>
<name>A0ABX8BEN7_9ACTN</name>
<dbReference type="SUPFAM" id="SSF53850">
    <property type="entry name" value="Periplasmic binding protein-like II"/>
    <property type="match status" value="1"/>
</dbReference>
<dbReference type="PANTHER" id="PTHR30290:SF9">
    <property type="entry name" value="OLIGOPEPTIDE-BINDING PROTEIN APPA"/>
    <property type="match status" value="1"/>
</dbReference>
<dbReference type="Pfam" id="PF00496">
    <property type="entry name" value="SBP_bac_5"/>
    <property type="match status" value="1"/>
</dbReference>
<keyword evidence="2" id="KW-0813">Transport</keyword>
<dbReference type="Gene3D" id="3.10.105.10">
    <property type="entry name" value="Dipeptide-binding Protein, Domain 3"/>
    <property type="match status" value="1"/>
</dbReference>
<dbReference type="PANTHER" id="PTHR30290">
    <property type="entry name" value="PERIPLASMIC BINDING COMPONENT OF ABC TRANSPORTER"/>
    <property type="match status" value="1"/>
</dbReference>
<accession>A0ABX8BEN7</accession>
<reference evidence="6 7" key="1">
    <citation type="submission" date="2021-05" db="EMBL/GenBank/DDBJ databases">
        <title>Direct Submission.</title>
        <authorList>
            <person name="Li K."/>
            <person name="Gao J."/>
        </authorList>
    </citation>
    <scope>NUCLEOTIDE SEQUENCE [LARGE SCALE GENOMIC DNA]</scope>
    <source>
        <strain evidence="6 7">Mg02</strain>
    </source>
</reference>
<evidence type="ECO:0000256" key="3">
    <source>
        <dbReference type="ARBA" id="ARBA00022729"/>
    </source>
</evidence>
<keyword evidence="3" id="KW-0732">Signal</keyword>
<comment type="similarity">
    <text evidence="1">Belongs to the bacterial solute-binding protein 5 family.</text>
</comment>
<organism evidence="6 7">
    <name type="scientific">Nocardiopsis changdeensis</name>
    <dbReference type="NCBI Taxonomy" id="2831969"/>
    <lineage>
        <taxon>Bacteria</taxon>
        <taxon>Bacillati</taxon>
        <taxon>Actinomycetota</taxon>
        <taxon>Actinomycetes</taxon>
        <taxon>Streptosporangiales</taxon>
        <taxon>Nocardiopsidaceae</taxon>
        <taxon>Nocardiopsis</taxon>
    </lineage>
</organism>
<sequence>MRHFHGRPSRHHTPRPGGPAGRRAAAGATLLAASLLITACGGGQGGAGADLRAASLVIAENEPPATFDPVQADNSTVNEVVRPAYDTLVRFEGTELVPSVASEWTVSEDGTTIELTLRDDVVFHDGSALTAADVVYTLDRVQRLQIGVASFLSAYESAEADGDTGVTITLSEPSAPFLSALSRVYLLNADLVEENAGGDDGQQWLSANDAGSGPYRLTGYTPNQEASFELFGDYWGGVDGQARNVVFRYLAEASTQATALRQGEIDIAMDISPQDWEALEAEGFTVDRADTNVQLYALFDMTGKGETEQRALREAVSYAYDYDQHVESILKGAGEPARGVLAAGMPCHDPDVARPSFDPDRAREILADEGLEGTSLTMTYLEATAEMEQAATLLQSNLADVGVDLTLQAITYPQYIEMTSAPEDVPDLGMIYSFPAFPDASAVLYQGFHSSNAGGGLNFGGYSDEDVDALVERGQTATDPDERCEAYNEAQDIIADDHAAMVLSNPQYVTVIGEGVSGYAYDPAHHQTVDVYRISKG</sequence>
<protein>
    <submittedName>
        <fullName evidence="6">ABC transporter substrate-binding protein</fullName>
    </submittedName>
</protein>
<gene>
    <name evidence="6" type="ORF">KGD84_19690</name>
</gene>
<evidence type="ECO:0000256" key="2">
    <source>
        <dbReference type="ARBA" id="ARBA00022448"/>
    </source>
</evidence>
<dbReference type="RefSeq" id="WP_220561902.1">
    <property type="nucleotide sequence ID" value="NZ_CP074133.1"/>
</dbReference>
<dbReference type="InterPro" id="IPR039424">
    <property type="entry name" value="SBP_5"/>
</dbReference>
<dbReference type="CDD" id="cd08512">
    <property type="entry name" value="PBP2_NikA_DppA_OppA_like_7"/>
    <property type="match status" value="1"/>
</dbReference>
<evidence type="ECO:0000313" key="7">
    <source>
        <dbReference type="Proteomes" id="UP000676079"/>
    </source>
</evidence>
<dbReference type="InterPro" id="IPR030678">
    <property type="entry name" value="Peptide/Ni-bd"/>
</dbReference>
<dbReference type="InterPro" id="IPR000914">
    <property type="entry name" value="SBP_5_dom"/>
</dbReference>
<feature type="region of interest" description="Disordered" evidence="4">
    <location>
        <begin position="1"/>
        <end position="24"/>
    </location>
</feature>
<evidence type="ECO:0000256" key="1">
    <source>
        <dbReference type="ARBA" id="ARBA00005695"/>
    </source>
</evidence>
<feature type="domain" description="Solute-binding protein family 5" evidence="5">
    <location>
        <begin position="95"/>
        <end position="454"/>
    </location>
</feature>
<dbReference type="Gene3D" id="3.90.76.10">
    <property type="entry name" value="Dipeptide-binding Protein, Domain 1"/>
    <property type="match status" value="1"/>
</dbReference>
<dbReference type="EMBL" id="CP074133">
    <property type="protein sequence ID" value="QUX20705.1"/>
    <property type="molecule type" value="Genomic_DNA"/>
</dbReference>
<keyword evidence="7" id="KW-1185">Reference proteome</keyword>
<evidence type="ECO:0000259" key="5">
    <source>
        <dbReference type="Pfam" id="PF00496"/>
    </source>
</evidence>